<feature type="coiled-coil region" evidence="1">
    <location>
        <begin position="56"/>
        <end position="83"/>
    </location>
</feature>
<feature type="compositionally biased region" description="Low complexity" evidence="2">
    <location>
        <begin position="108"/>
        <end position="121"/>
    </location>
</feature>
<dbReference type="AlphaFoldDB" id="U6GR07"/>
<evidence type="ECO:0000313" key="3">
    <source>
        <dbReference type="EMBL" id="CDI81019.1"/>
    </source>
</evidence>
<organism evidence="3 4">
    <name type="scientific">Eimeria acervulina</name>
    <name type="common">Coccidian parasite</name>
    <dbReference type="NCBI Taxonomy" id="5801"/>
    <lineage>
        <taxon>Eukaryota</taxon>
        <taxon>Sar</taxon>
        <taxon>Alveolata</taxon>
        <taxon>Apicomplexa</taxon>
        <taxon>Conoidasida</taxon>
        <taxon>Coccidia</taxon>
        <taxon>Eucoccidiorida</taxon>
        <taxon>Eimeriorina</taxon>
        <taxon>Eimeriidae</taxon>
        <taxon>Eimeria</taxon>
    </lineage>
</organism>
<dbReference type="Proteomes" id="UP000018050">
    <property type="component" value="Unassembled WGS sequence"/>
</dbReference>
<accession>U6GR07</accession>
<dbReference type="VEuPathDB" id="ToxoDB:EAH_00058140"/>
<feature type="compositionally biased region" description="Low complexity" evidence="2">
    <location>
        <begin position="88"/>
        <end position="101"/>
    </location>
</feature>
<name>U6GR07_EIMAC</name>
<keyword evidence="1" id="KW-0175">Coiled coil</keyword>
<evidence type="ECO:0000313" key="4">
    <source>
        <dbReference type="Proteomes" id="UP000018050"/>
    </source>
</evidence>
<reference evidence="3" key="2">
    <citation type="submission" date="2013-10" db="EMBL/GenBank/DDBJ databases">
        <authorList>
            <person name="Aslett M."/>
        </authorList>
    </citation>
    <scope>NUCLEOTIDE SEQUENCE [LARGE SCALE GENOMIC DNA]</scope>
    <source>
        <strain evidence="3">Houghton</strain>
    </source>
</reference>
<keyword evidence="4" id="KW-1185">Reference proteome</keyword>
<protein>
    <submittedName>
        <fullName evidence="3">Uncharacterized protein</fullName>
    </submittedName>
</protein>
<evidence type="ECO:0000256" key="2">
    <source>
        <dbReference type="SAM" id="MobiDB-lite"/>
    </source>
</evidence>
<evidence type="ECO:0000256" key="1">
    <source>
        <dbReference type="SAM" id="Coils"/>
    </source>
</evidence>
<dbReference type="OrthoDB" id="349022at2759"/>
<sequence>NREALIELLVAAVSDACNAAEHSQGGTFADDVTVDHGLVEVAVECIVRPAAAGSEAIAEEIIKEEEKEEARKAETEIGSILNLPWRSQQQPLQPQLPQQQPQQPPLQQPGQQQQLEPEQEQLLQQLQQQRLRAASKLRLL</sequence>
<proteinExistence type="predicted"/>
<feature type="region of interest" description="Disordered" evidence="2">
    <location>
        <begin position="88"/>
        <end position="121"/>
    </location>
</feature>
<gene>
    <name evidence="3" type="ORF">EAH_00058140</name>
</gene>
<dbReference type="RefSeq" id="XP_013249129.1">
    <property type="nucleotide sequence ID" value="XM_013393675.1"/>
</dbReference>
<dbReference type="GeneID" id="25273884"/>
<reference evidence="3" key="1">
    <citation type="submission" date="2013-10" db="EMBL/GenBank/DDBJ databases">
        <title>Genomic analysis of the causative agents of coccidiosis in chickens.</title>
        <authorList>
            <person name="Reid A.J."/>
            <person name="Blake D."/>
            <person name="Billington K."/>
            <person name="Browne H."/>
            <person name="Dunn M."/>
            <person name="Hung S."/>
            <person name="Kawahara F."/>
            <person name="Miranda-Saavedra D."/>
            <person name="Mourier T."/>
            <person name="Nagra H."/>
            <person name="Otto T.D."/>
            <person name="Rawlings N."/>
            <person name="Sanchez A."/>
            <person name="Sanders M."/>
            <person name="Subramaniam C."/>
            <person name="Tay Y."/>
            <person name="Dear P."/>
            <person name="Doerig C."/>
            <person name="Gruber A."/>
            <person name="Parkinson J."/>
            <person name="Shirley M."/>
            <person name="Wan K.L."/>
            <person name="Berriman M."/>
            <person name="Tomley F."/>
            <person name="Pain A."/>
        </authorList>
    </citation>
    <scope>NUCLEOTIDE SEQUENCE [LARGE SCALE GENOMIC DNA]</scope>
    <source>
        <strain evidence="3">Houghton</strain>
    </source>
</reference>
<feature type="non-terminal residue" evidence="3">
    <location>
        <position position="1"/>
    </location>
</feature>
<dbReference type="EMBL" id="HG671446">
    <property type="protein sequence ID" value="CDI81019.1"/>
    <property type="molecule type" value="Genomic_DNA"/>
</dbReference>